<dbReference type="InterPro" id="IPR036056">
    <property type="entry name" value="Fibrinogen-like_C"/>
</dbReference>
<keyword evidence="3" id="KW-1185">Reference proteome</keyword>
<dbReference type="Gene3D" id="3.90.215.10">
    <property type="entry name" value="Gamma Fibrinogen, chain A, domain 1"/>
    <property type="match status" value="1"/>
</dbReference>
<dbReference type="InterPro" id="IPR014716">
    <property type="entry name" value="Fibrinogen_a/b/g_C_1"/>
</dbReference>
<dbReference type="EMBL" id="JAODUP010000677">
    <property type="protein sequence ID" value="KAK2145496.1"/>
    <property type="molecule type" value="Genomic_DNA"/>
</dbReference>
<protein>
    <recommendedName>
        <fullName evidence="1">Fibrinogen C-terminal domain-containing protein</fullName>
    </recommendedName>
</protein>
<evidence type="ECO:0000313" key="3">
    <source>
        <dbReference type="Proteomes" id="UP001208570"/>
    </source>
</evidence>
<reference evidence="2" key="1">
    <citation type="journal article" date="2023" name="Mol. Biol. Evol.">
        <title>Third-Generation Sequencing Reveals the Adaptive Role of the Epigenome in Three Deep-Sea Polychaetes.</title>
        <authorList>
            <person name="Perez M."/>
            <person name="Aroh O."/>
            <person name="Sun Y."/>
            <person name="Lan Y."/>
            <person name="Juniper S.K."/>
            <person name="Young C.R."/>
            <person name="Angers B."/>
            <person name="Qian P.Y."/>
        </authorList>
    </citation>
    <scope>NUCLEOTIDE SEQUENCE</scope>
    <source>
        <strain evidence="2">P08H-3</strain>
    </source>
</reference>
<dbReference type="SUPFAM" id="SSF56496">
    <property type="entry name" value="Fibrinogen C-terminal domain-like"/>
    <property type="match status" value="1"/>
</dbReference>
<proteinExistence type="predicted"/>
<dbReference type="AlphaFoldDB" id="A0AAD9MVM0"/>
<comment type="caution">
    <text evidence="2">The sequence shown here is derived from an EMBL/GenBank/DDBJ whole genome shotgun (WGS) entry which is preliminary data.</text>
</comment>
<name>A0AAD9MVM0_9ANNE</name>
<sequence length="228" mass="26567">MDQTEDVSPTVTVFLHWINSNRTRQDKKKRLRSQKRLCNTCPSTRNHLIFTIEVILRRIDDSVTFDRSWKDYLSMFGSLNGNLWMGLEFIHKVTTQMGLDYEMRIDMRSFPRLINNSFIGPIEEGYAKYRNFSVGDSMEKNNGMEFTANGTEYDHDLTSINCAEVFRAPWWYAVGSESRPTGQYGIAVPDQEGYLDGVYTTFQGGIMWKTYLGNDEHPRILEMKIRPQ</sequence>
<dbReference type="InterPro" id="IPR050373">
    <property type="entry name" value="Fibrinogen_C-term_domain"/>
</dbReference>
<dbReference type="PANTHER" id="PTHR19143">
    <property type="entry name" value="FIBRINOGEN/TENASCIN/ANGIOPOEITIN"/>
    <property type="match status" value="1"/>
</dbReference>
<dbReference type="Proteomes" id="UP001208570">
    <property type="component" value="Unassembled WGS sequence"/>
</dbReference>
<evidence type="ECO:0000259" key="1">
    <source>
        <dbReference type="PROSITE" id="PS51406"/>
    </source>
</evidence>
<dbReference type="GO" id="GO:0005615">
    <property type="term" value="C:extracellular space"/>
    <property type="evidence" value="ECO:0007669"/>
    <property type="project" value="TreeGrafter"/>
</dbReference>
<dbReference type="Pfam" id="PF00147">
    <property type="entry name" value="Fibrinogen_C"/>
    <property type="match status" value="1"/>
</dbReference>
<dbReference type="InterPro" id="IPR002181">
    <property type="entry name" value="Fibrinogen_a/b/g_C_dom"/>
</dbReference>
<dbReference type="SMART" id="SM00186">
    <property type="entry name" value="FBG"/>
    <property type="match status" value="1"/>
</dbReference>
<dbReference type="PROSITE" id="PS51406">
    <property type="entry name" value="FIBRINOGEN_C_2"/>
    <property type="match status" value="1"/>
</dbReference>
<gene>
    <name evidence="2" type="ORF">LSH36_677g00013</name>
</gene>
<feature type="domain" description="Fibrinogen C-terminal" evidence="1">
    <location>
        <begin position="1"/>
        <end position="228"/>
    </location>
</feature>
<evidence type="ECO:0000313" key="2">
    <source>
        <dbReference type="EMBL" id="KAK2145496.1"/>
    </source>
</evidence>
<organism evidence="2 3">
    <name type="scientific">Paralvinella palmiformis</name>
    <dbReference type="NCBI Taxonomy" id="53620"/>
    <lineage>
        <taxon>Eukaryota</taxon>
        <taxon>Metazoa</taxon>
        <taxon>Spiralia</taxon>
        <taxon>Lophotrochozoa</taxon>
        <taxon>Annelida</taxon>
        <taxon>Polychaeta</taxon>
        <taxon>Sedentaria</taxon>
        <taxon>Canalipalpata</taxon>
        <taxon>Terebellida</taxon>
        <taxon>Terebelliformia</taxon>
        <taxon>Alvinellidae</taxon>
        <taxon>Paralvinella</taxon>
    </lineage>
</organism>
<accession>A0AAD9MVM0</accession>